<dbReference type="Proteomes" id="UP000533017">
    <property type="component" value="Unassembled WGS sequence"/>
</dbReference>
<dbReference type="InterPro" id="IPR011146">
    <property type="entry name" value="HIT-like"/>
</dbReference>
<dbReference type="SUPFAM" id="SSF54197">
    <property type="entry name" value="HIT-like"/>
    <property type="match status" value="1"/>
</dbReference>
<sequence length="155" mass="17188">MSPGDCYPCDREAEFDRLPPREVVGHDDHWRVVHATGSGLLGWLVLVPRRHVMELADLTAEEAAGLGTWQLRLARALAAELGTPRTYVAEFGEAPGFHLHFHVVPRPVDLDPALRGPKVFGLIGRDEADEVSAHERDAFALRLADRLRTQANSLQ</sequence>
<name>A0A1I2NAX8_9ACTN</name>
<evidence type="ECO:0000313" key="3">
    <source>
        <dbReference type="EMBL" id="NYH85635.1"/>
    </source>
</evidence>
<dbReference type="RefSeq" id="WP_092882251.1">
    <property type="nucleotide sequence ID" value="NZ_FOOI01000003.1"/>
</dbReference>
<feature type="domain" description="HIT" evidence="2">
    <location>
        <begin position="42"/>
        <end position="114"/>
    </location>
</feature>
<dbReference type="InterPro" id="IPR001310">
    <property type="entry name" value="Histidine_triad_HIT"/>
</dbReference>
<reference evidence="3 6" key="2">
    <citation type="submission" date="2020-07" db="EMBL/GenBank/DDBJ databases">
        <title>Sequencing the genomes of 1000 actinobacteria strains.</title>
        <authorList>
            <person name="Klenk H.-P."/>
        </authorList>
    </citation>
    <scope>NUCLEOTIDE SEQUENCE [LARGE SCALE GENOMIC DNA]</scope>
    <source>
        <strain evidence="3 6">DSM 45117</strain>
    </source>
</reference>
<proteinExistence type="predicted"/>
<dbReference type="OrthoDB" id="160649at2"/>
<dbReference type="GO" id="GO:0009117">
    <property type="term" value="P:nucleotide metabolic process"/>
    <property type="evidence" value="ECO:0007669"/>
    <property type="project" value="TreeGrafter"/>
</dbReference>
<dbReference type="EMBL" id="FOOI01000003">
    <property type="protein sequence ID" value="SFG00029.1"/>
    <property type="molecule type" value="Genomic_DNA"/>
</dbReference>
<evidence type="ECO:0000313" key="5">
    <source>
        <dbReference type="Proteomes" id="UP000199052"/>
    </source>
</evidence>
<dbReference type="EMBL" id="JACBZA010000001">
    <property type="protein sequence ID" value="NYH85635.1"/>
    <property type="molecule type" value="Genomic_DNA"/>
</dbReference>
<dbReference type="Proteomes" id="UP000199052">
    <property type="component" value="Unassembled WGS sequence"/>
</dbReference>
<dbReference type="Gene3D" id="3.30.428.10">
    <property type="entry name" value="HIT-like"/>
    <property type="match status" value="1"/>
</dbReference>
<dbReference type="STRING" id="504797.SAMN05421678_103258"/>
<evidence type="ECO:0000313" key="6">
    <source>
        <dbReference type="Proteomes" id="UP000533017"/>
    </source>
</evidence>
<keyword evidence="6" id="KW-1185">Reference proteome</keyword>
<reference evidence="4 5" key="1">
    <citation type="submission" date="2016-10" db="EMBL/GenBank/DDBJ databases">
        <authorList>
            <person name="de Groot N.N."/>
        </authorList>
    </citation>
    <scope>NUCLEOTIDE SEQUENCE [LARGE SCALE GENOMIC DNA]</scope>
    <source>
        <strain evidence="4 5">CPCC 202808</strain>
    </source>
</reference>
<feature type="short sequence motif" description="Histidine triad motif" evidence="1">
    <location>
        <begin position="98"/>
        <end position="102"/>
    </location>
</feature>
<accession>A0A1I2NAX8</accession>
<dbReference type="InterPro" id="IPR036265">
    <property type="entry name" value="HIT-like_sf"/>
</dbReference>
<dbReference type="PANTHER" id="PTHR46648:SF1">
    <property type="entry name" value="ADENOSINE 5'-MONOPHOSPHORAMIDASE HNT1"/>
    <property type="match status" value="1"/>
</dbReference>
<organism evidence="4 5">
    <name type="scientific">Actinopolymorpha cephalotaxi</name>
    <dbReference type="NCBI Taxonomy" id="504797"/>
    <lineage>
        <taxon>Bacteria</taxon>
        <taxon>Bacillati</taxon>
        <taxon>Actinomycetota</taxon>
        <taxon>Actinomycetes</taxon>
        <taxon>Propionibacteriales</taxon>
        <taxon>Actinopolymorphaceae</taxon>
        <taxon>Actinopolymorpha</taxon>
    </lineage>
</organism>
<dbReference type="AlphaFoldDB" id="A0A1I2NAX8"/>
<evidence type="ECO:0000313" key="4">
    <source>
        <dbReference type="EMBL" id="SFG00029.1"/>
    </source>
</evidence>
<gene>
    <name evidence="3" type="ORF">FHR37_004486</name>
    <name evidence="4" type="ORF">SAMN05421678_103258</name>
</gene>
<evidence type="ECO:0000259" key="2">
    <source>
        <dbReference type="PROSITE" id="PS51084"/>
    </source>
</evidence>
<dbReference type="PROSITE" id="PS51084">
    <property type="entry name" value="HIT_2"/>
    <property type="match status" value="1"/>
</dbReference>
<dbReference type="PANTHER" id="PTHR46648">
    <property type="entry name" value="HIT FAMILY PROTEIN 1"/>
    <property type="match status" value="1"/>
</dbReference>
<dbReference type="Pfam" id="PF01230">
    <property type="entry name" value="HIT"/>
    <property type="match status" value="1"/>
</dbReference>
<dbReference type="GO" id="GO:0016787">
    <property type="term" value="F:hydrolase activity"/>
    <property type="evidence" value="ECO:0007669"/>
    <property type="project" value="UniProtKB-KW"/>
</dbReference>
<keyword evidence="4" id="KW-0378">Hydrolase</keyword>
<evidence type="ECO:0000256" key="1">
    <source>
        <dbReference type="PROSITE-ProRule" id="PRU00464"/>
    </source>
</evidence>
<protein>
    <submittedName>
        <fullName evidence="3">Diadenosine tetraphosphate (Ap4A) HIT family hydrolase</fullName>
    </submittedName>
    <submittedName>
        <fullName evidence="4">Diadenosine tetraphosphate (Ap4A) hydrolase</fullName>
    </submittedName>
</protein>